<sequence>MSAADPDAADIKAGALAKAHATALEKAASASEEWRRAARSLRLAKGRRVARPSWAVGARIGYHSFAQVRRSRSALIGFFVLFVAPAVSSVAYFSLIASSEYTSEARFAVRGGERVSTDAISALTGLASFTQVQDSLIVVNYLKSQAIVEALEQDIDLRALYSSHSIDWLSRFNADDSIEDFVKYWLSHMKVSVEAPSGIVTVKISAFTPDETLKIANATVDLSERLVNGLSTRALKDAVDQAESELARAEGRLSAARVALRDLRNTQATLDPRRTAEGIAKLVSELRLEKIHLEQDITGAERGNVNANAPQVQIMRARLDIIGEQIASLEEKVTSQDGSQGETLSGKITRFDELELERQIAEKQYTLAAAALERARVNAEGKKVYLATFVHPVLARDTTYPHRFLFSLLSLAASALLYVGGMAAWRAAQRKYGV</sequence>
<dbReference type="InterPro" id="IPR050445">
    <property type="entry name" value="Bact_polysacc_biosynth/exp"/>
</dbReference>
<dbReference type="AlphaFoldDB" id="A0A4U8Z5X0"/>
<name>A0A4U8Z5X0_METTU</name>
<accession>A0A4U8Z5X0</accession>
<dbReference type="Proteomes" id="UP000294360">
    <property type="component" value="Chromosome"/>
</dbReference>
<dbReference type="RefSeq" id="WP_166796002.1">
    <property type="nucleotide sequence ID" value="NZ_CP139089.1"/>
</dbReference>
<feature type="transmembrane region" description="Helical" evidence="2">
    <location>
        <begin position="404"/>
        <end position="425"/>
    </location>
</feature>
<dbReference type="KEGG" id="mtun:MTUNDRAET4_4068"/>
<dbReference type="EMBL" id="LR536450">
    <property type="protein sequence ID" value="VFU10949.1"/>
    <property type="molecule type" value="Genomic_DNA"/>
</dbReference>
<keyword evidence="1" id="KW-0175">Coiled coil</keyword>
<evidence type="ECO:0000256" key="2">
    <source>
        <dbReference type="SAM" id="Phobius"/>
    </source>
</evidence>
<feature type="transmembrane region" description="Helical" evidence="2">
    <location>
        <begin position="74"/>
        <end position="95"/>
    </location>
</feature>
<dbReference type="GO" id="GO:0005886">
    <property type="term" value="C:plasma membrane"/>
    <property type="evidence" value="ECO:0007669"/>
    <property type="project" value="TreeGrafter"/>
</dbReference>
<dbReference type="PANTHER" id="PTHR32309">
    <property type="entry name" value="TYROSINE-PROTEIN KINASE"/>
    <property type="match status" value="1"/>
</dbReference>
<keyword evidence="2" id="KW-0472">Membrane</keyword>
<proteinExistence type="predicted"/>
<keyword evidence="2" id="KW-0812">Transmembrane</keyword>
<reference evidence="3 4" key="1">
    <citation type="submission" date="2019-03" db="EMBL/GenBank/DDBJ databases">
        <authorList>
            <person name="Kox A.R. M."/>
        </authorList>
    </citation>
    <scope>NUCLEOTIDE SEQUENCE [LARGE SCALE GENOMIC DNA]</scope>
    <source>
        <strain evidence="3">MTUNDRAET4 annotated genome</strain>
    </source>
</reference>
<organism evidence="3 4">
    <name type="scientific">Methylocella tundrae</name>
    <dbReference type="NCBI Taxonomy" id="227605"/>
    <lineage>
        <taxon>Bacteria</taxon>
        <taxon>Pseudomonadati</taxon>
        <taxon>Pseudomonadota</taxon>
        <taxon>Alphaproteobacteria</taxon>
        <taxon>Hyphomicrobiales</taxon>
        <taxon>Beijerinckiaceae</taxon>
        <taxon>Methylocella</taxon>
    </lineage>
</organism>
<feature type="coiled-coil region" evidence="1">
    <location>
        <begin position="232"/>
        <end position="266"/>
    </location>
</feature>
<protein>
    <submittedName>
        <fullName evidence="3">Uncharacterized protein</fullName>
    </submittedName>
</protein>
<dbReference type="GO" id="GO:0004713">
    <property type="term" value="F:protein tyrosine kinase activity"/>
    <property type="evidence" value="ECO:0007669"/>
    <property type="project" value="TreeGrafter"/>
</dbReference>
<evidence type="ECO:0000313" key="3">
    <source>
        <dbReference type="EMBL" id="VFU10949.1"/>
    </source>
</evidence>
<evidence type="ECO:0000256" key="1">
    <source>
        <dbReference type="SAM" id="Coils"/>
    </source>
</evidence>
<keyword evidence="2" id="KW-1133">Transmembrane helix</keyword>
<gene>
    <name evidence="3" type="ORF">MTUNDRAET4_4068</name>
</gene>
<dbReference type="PANTHER" id="PTHR32309:SF13">
    <property type="entry name" value="FERRIC ENTEROBACTIN TRANSPORT PROTEIN FEPE"/>
    <property type="match status" value="1"/>
</dbReference>
<evidence type="ECO:0000313" key="4">
    <source>
        <dbReference type="Proteomes" id="UP000294360"/>
    </source>
</evidence>